<gene>
    <name evidence="9" type="ORF">HPP92_022585</name>
    <name evidence="8" type="ORF">HPP92_022862</name>
</gene>
<evidence type="ECO:0000256" key="4">
    <source>
        <dbReference type="ARBA" id="ARBA00023163"/>
    </source>
</evidence>
<evidence type="ECO:0000256" key="1">
    <source>
        <dbReference type="ARBA" id="ARBA00004123"/>
    </source>
</evidence>
<dbReference type="OrthoDB" id="747295at2759"/>
<dbReference type="InterPro" id="IPR036576">
    <property type="entry name" value="WRKY_dom_sf"/>
</dbReference>
<dbReference type="PROSITE" id="PS50811">
    <property type="entry name" value="WRKY"/>
    <property type="match status" value="1"/>
</dbReference>
<keyword evidence="5" id="KW-0539">Nucleus</keyword>
<dbReference type="Proteomes" id="UP000636800">
    <property type="component" value="Chromosome 12"/>
</dbReference>
<sequence>MEVAAPRDVACHHKKAAEELAKGQLYMVQLRALMLLEDWADVPAVLLEQAVQSSNAALSMLQPCGCMPSRKRSSPSPELEQGAAIAGMKKRKTSGTVISVTTAPHFDGYQWRKYGQKFINNAKFPRSYYRCTHFKEQGCLATKTVQQKDDSEGDLAEFVVAYKMHHTCKPTEASSAFVVESSHEQKKTMSNFEPSRTADESNGSTIARQCSSDSLPSEMDSSGSDVDYMWNTMPDFAHLMNENFDIEWFMTRSI</sequence>
<dbReference type="GO" id="GO:0003700">
    <property type="term" value="F:DNA-binding transcription factor activity"/>
    <property type="evidence" value="ECO:0007669"/>
    <property type="project" value="InterPro"/>
</dbReference>
<organism evidence="8 10">
    <name type="scientific">Vanilla planifolia</name>
    <name type="common">Vanilla</name>
    <dbReference type="NCBI Taxonomy" id="51239"/>
    <lineage>
        <taxon>Eukaryota</taxon>
        <taxon>Viridiplantae</taxon>
        <taxon>Streptophyta</taxon>
        <taxon>Embryophyta</taxon>
        <taxon>Tracheophyta</taxon>
        <taxon>Spermatophyta</taxon>
        <taxon>Magnoliopsida</taxon>
        <taxon>Liliopsida</taxon>
        <taxon>Asparagales</taxon>
        <taxon>Orchidaceae</taxon>
        <taxon>Vanilloideae</taxon>
        <taxon>Vanilleae</taxon>
        <taxon>Vanilla</taxon>
    </lineage>
</organism>
<dbReference type="Pfam" id="PF03106">
    <property type="entry name" value="WRKY"/>
    <property type="match status" value="1"/>
</dbReference>
<dbReference type="InterPro" id="IPR044810">
    <property type="entry name" value="WRKY_plant"/>
</dbReference>
<accession>A0A835UE11</accession>
<name>A0A835UE11_VANPL</name>
<evidence type="ECO:0000313" key="10">
    <source>
        <dbReference type="Proteomes" id="UP000636800"/>
    </source>
</evidence>
<feature type="region of interest" description="Disordered" evidence="6">
    <location>
        <begin position="186"/>
        <end position="221"/>
    </location>
</feature>
<evidence type="ECO:0000256" key="5">
    <source>
        <dbReference type="ARBA" id="ARBA00023242"/>
    </source>
</evidence>
<feature type="domain" description="WRKY" evidence="7">
    <location>
        <begin position="107"/>
        <end position="166"/>
    </location>
</feature>
<evidence type="ECO:0000256" key="2">
    <source>
        <dbReference type="ARBA" id="ARBA00023015"/>
    </source>
</evidence>
<dbReference type="InterPro" id="IPR003657">
    <property type="entry name" value="WRKY_dom"/>
</dbReference>
<dbReference type="SMART" id="SM00774">
    <property type="entry name" value="WRKY"/>
    <property type="match status" value="1"/>
</dbReference>
<reference evidence="10 11" key="1">
    <citation type="journal article" date="2020" name="Nat. Food">
        <title>A phased Vanilla planifolia genome enables genetic improvement of flavour and production.</title>
        <authorList>
            <person name="Hasing T."/>
            <person name="Tang H."/>
            <person name="Brym M."/>
            <person name="Khazi F."/>
            <person name="Huang T."/>
            <person name="Chambers A.H."/>
        </authorList>
    </citation>
    <scope>NUCLEOTIDE SEQUENCE [LARGE SCALE GENOMIC DNA]</scope>
    <source>
        <tissue evidence="8">Leaf</tissue>
    </source>
</reference>
<evidence type="ECO:0000256" key="6">
    <source>
        <dbReference type="SAM" id="MobiDB-lite"/>
    </source>
</evidence>
<feature type="compositionally biased region" description="Polar residues" evidence="6">
    <location>
        <begin position="188"/>
        <end position="210"/>
    </location>
</feature>
<proteinExistence type="predicted"/>
<evidence type="ECO:0000256" key="3">
    <source>
        <dbReference type="ARBA" id="ARBA00023125"/>
    </source>
</evidence>
<keyword evidence="3" id="KW-0238">DNA-binding</keyword>
<feature type="compositionally biased region" description="Low complexity" evidence="6">
    <location>
        <begin position="211"/>
        <end position="221"/>
    </location>
</feature>
<evidence type="ECO:0000313" key="9">
    <source>
        <dbReference type="EMBL" id="KAG0459457.1"/>
    </source>
</evidence>
<keyword evidence="10" id="KW-1185">Reference proteome</keyword>
<evidence type="ECO:0000259" key="7">
    <source>
        <dbReference type="PROSITE" id="PS50811"/>
    </source>
</evidence>
<evidence type="ECO:0000313" key="8">
    <source>
        <dbReference type="EMBL" id="KAG0457705.1"/>
    </source>
</evidence>
<protein>
    <recommendedName>
        <fullName evidence="7">WRKY domain-containing protein</fullName>
    </recommendedName>
</protein>
<dbReference type="AlphaFoldDB" id="A0A835UE11"/>
<evidence type="ECO:0000313" key="11">
    <source>
        <dbReference type="Proteomes" id="UP000639772"/>
    </source>
</evidence>
<keyword evidence="2" id="KW-0805">Transcription regulation</keyword>
<comment type="subcellular location">
    <subcellularLocation>
        <location evidence="1">Nucleus</location>
    </subcellularLocation>
</comment>
<dbReference type="EMBL" id="JADCNM010000012">
    <property type="protein sequence ID" value="KAG0459457.1"/>
    <property type="molecule type" value="Genomic_DNA"/>
</dbReference>
<dbReference type="GO" id="GO:0005634">
    <property type="term" value="C:nucleus"/>
    <property type="evidence" value="ECO:0007669"/>
    <property type="project" value="UniProtKB-SubCell"/>
</dbReference>
<comment type="caution">
    <text evidence="8">The sequence shown here is derived from an EMBL/GenBank/DDBJ whole genome shotgun (WGS) entry which is preliminary data.</text>
</comment>
<dbReference type="EMBL" id="JADCNL010000012">
    <property type="protein sequence ID" value="KAG0457705.1"/>
    <property type="molecule type" value="Genomic_DNA"/>
</dbReference>
<dbReference type="Gene3D" id="2.20.25.80">
    <property type="entry name" value="WRKY domain"/>
    <property type="match status" value="1"/>
</dbReference>
<dbReference type="SUPFAM" id="SSF118290">
    <property type="entry name" value="WRKY DNA-binding domain"/>
    <property type="match status" value="1"/>
</dbReference>
<dbReference type="GO" id="GO:0043565">
    <property type="term" value="F:sequence-specific DNA binding"/>
    <property type="evidence" value="ECO:0007669"/>
    <property type="project" value="InterPro"/>
</dbReference>
<dbReference type="Proteomes" id="UP000639772">
    <property type="component" value="Chromosome 12"/>
</dbReference>
<keyword evidence="4" id="KW-0804">Transcription</keyword>
<dbReference type="PANTHER" id="PTHR31282">
    <property type="entry name" value="WRKY TRANSCRIPTION FACTOR 21-RELATED"/>
    <property type="match status" value="1"/>
</dbReference>